<feature type="domain" description="Histidine kinase" evidence="9">
    <location>
        <begin position="95"/>
        <end position="302"/>
    </location>
</feature>
<dbReference type="Pfam" id="PF02518">
    <property type="entry name" value="HATPase_c"/>
    <property type="match status" value="1"/>
</dbReference>
<evidence type="ECO:0000313" key="10">
    <source>
        <dbReference type="EMBL" id="KAF0133948.1"/>
    </source>
</evidence>
<comment type="catalytic activity">
    <reaction evidence="1">
        <text>ATP + protein L-histidine = ADP + protein N-phospho-L-histidine.</text>
        <dbReference type="EC" id="2.7.13.3"/>
    </reaction>
</comment>
<evidence type="ECO:0000256" key="4">
    <source>
        <dbReference type="ARBA" id="ARBA00022679"/>
    </source>
</evidence>
<dbReference type="SUPFAM" id="SSF47384">
    <property type="entry name" value="Homodimeric domain of signal transducing histidine kinase"/>
    <property type="match status" value="1"/>
</dbReference>
<keyword evidence="6" id="KW-0418">Kinase</keyword>
<feature type="non-terminal residue" evidence="10">
    <location>
        <position position="1"/>
    </location>
</feature>
<proteinExistence type="predicted"/>
<dbReference type="SMART" id="SM00387">
    <property type="entry name" value="HATPase_c"/>
    <property type="match status" value="1"/>
</dbReference>
<sequence>DVTYYKDNLYLPLFSTEALEGIIVLGKKKSEDTYNKKDFTLFRTLMVQALALLDRIHHYESIKRNFEATQKKLYDTERLLARSERIASMTRLLQEYNHEIRTPLTIIQGETNFLTKEPRDAAYLKWFQELVLKHVSRAIDIVESTVRLSHPKERQEIKLDLNDVINGALKMFPPSGVHLVKELASIPPIMGDKEDLETAFTNLIKNAVEAMPGGGDLKIRTYPDVESEKPVVCAEISDTGIGIPEENLGKIFEPFFSTHVTKGRGLGLSIVFRIIREHLGKIEVKSQAGKGATFKIQFTASK</sequence>
<dbReference type="InterPro" id="IPR003594">
    <property type="entry name" value="HATPase_dom"/>
</dbReference>
<dbReference type="Gene3D" id="3.30.565.10">
    <property type="entry name" value="Histidine kinase-like ATPase, C-terminal domain"/>
    <property type="match status" value="1"/>
</dbReference>
<dbReference type="InterPro" id="IPR003661">
    <property type="entry name" value="HisK_dim/P_dom"/>
</dbReference>
<evidence type="ECO:0000256" key="8">
    <source>
        <dbReference type="ARBA" id="ARBA00023012"/>
    </source>
</evidence>
<keyword evidence="4" id="KW-0808">Transferase</keyword>
<dbReference type="Proteomes" id="UP000488506">
    <property type="component" value="Unassembled WGS sequence"/>
</dbReference>
<organism evidence="10 11">
    <name type="scientific">Candidatus Saganbacteria bacterium</name>
    <dbReference type="NCBI Taxonomy" id="2575572"/>
    <lineage>
        <taxon>Bacteria</taxon>
        <taxon>Bacillati</taxon>
        <taxon>Saganbacteria</taxon>
    </lineage>
</organism>
<dbReference type="Gene3D" id="1.10.287.130">
    <property type="match status" value="1"/>
</dbReference>
<dbReference type="InterPro" id="IPR005467">
    <property type="entry name" value="His_kinase_dom"/>
</dbReference>
<evidence type="ECO:0000256" key="3">
    <source>
        <dbReference type="ARBA" id="ARBA00022553"/>
    </source>
</evidence>
<dbReference type="PANTHER" id="PTHR43065">
    <property type="entry name" value="SENSOR HISTIDINE KINASE"/>
    <property type="match status" value="1"/>
</dbReference>
<name>A0A833L0Q8_UNCSA</name>
<dbReference type="InterPro" id="IPR004358">
    <property type="entry name" value="Sig_transdc_His_kin-like_C"/>
</dbReference>
<protein>
    <recommendedName>
        <fullName evidence="2">histidine kinase</fullName>
        <ecNumber evidence="2">2.7.13.3</ecNumber>
    </recommendedName>
</protein>
<dbReference type="SUPFAM" id="SSF55781">
    <property type="entry name" value="GAF domain-like"/>
    <property type="match status" value="1"/>
</dbReference>
<evidence type="ECO:0000256" key="2">
    <source>
        <dbReference type="ARBA" id="ARBA00012438"/>
    </source>
</evidence>
<dbReference type="GO" id="GO:0000155">
    <property type="term" value="F:phosphorelay sensor kinase activity"/>
    <property type="evidence" value="ECO:0007669"/>
    <property type="project" value="InterPro"/>
</dbReference>
<comment type="caution">
    <text evidence="10">The sequence shown here is derived from an EMBL/GenBank/DDBJ whole genome shotgun (WGS) entry which is preliminary data.</text>
</comment>
<dbReference type="SUPFAM" id="SSF55874">
    <property type="entry name" value="ATPase domain of HSP90 chaperone/DNA topoisomerase II/histidine kinase"/>
    <property type="match status" value="1"/>
</dbReference>
<dbReference type="Pfam" id="PF00512">
    <property type="entry name" value="HisKA"/>
    <property type="match status" value="1"/>
</dbReference>
<evidence type="ECO:0000256" key="6">
    <source>
        <dbReference type="ARBA" id="ARBA00022777"/>
    </source>
</evidence>
<gene>
    <name evidence="10" type="ORF">FD145_970</name>
</gene>
<dbReference type="PROSITE" id="PS50109">
    <property type="entry name" value="HIS_KIN"/>
    <property type="match status" value="1"/>
</dbReference>
<dbReference type="InterPro" id="IPR036890">
    <property type="entry name" value="HATPase_C_sf"/>
</dbReference>
<evidence type="ECO:0000259" key="9">
    <source>
        <dbReference type="PROSITE" id="PS50109"/>
    </source>
</evidence>
<dbReference type="PRINTS" id="PR00344">
    <property type="entry name" value="BCTRLSENSOR"/>
</dbReference>
<evidence type="ECO:0000256" key="7">
    <source>
        <dbReference type="ARBA" id="ARBA00022840"/>
    </source>
</evidence>
<reference evidence="10 11" key="1">
    <citation type="submission" date="2019-12" db="EMBL/GenBank/DDBJ databases">
        <authorList>
            <person name="Wolfe R."/>
            <person name="Danczak R."/>
            <person name="Wilkins M."/>
        </authorList>
    </citation>
    <scope>NUCLEOTIDE SEQUENCE [LARGE SCALE GENOMIC DNA]</scope>
    <source>
        <strain evidence="10">X2_MaxBin.013</strain>
    </source>
</reference>
<dbReference type="CDD" id="cd00082">
    <property type="entry name" value="HisKA"/>
    <property type="match status" value="1"/>
</dbReference>
<evidence type="ECO:0000313" key="11">
    <source>
        <dbReference type="Proteomes" id="UP000488506"/>
    </source>
</evidence>
<dbReference type="GO" id="GO:0005524">
    <property type="term" value="F:ATP binding"/>
    <property type="evidence" value="ECO:0007669"/>
    <property type="project" value="UniProtKB-KW"/>
</dbReference>
<keyword evidence="7" id="KW-0067">ATP-binding</keyword>
<dbReference type="EC" id="2.7.13.3" evidence="2"/>
<evidence type="ECO:0000256" key="5">
    <source>
        <dbReference type="ARBA" id="ARBA00022741"/>
    </source>
</evidence>
<evidence type="ECO:0000256" key="1">
    <source>
        <dbReference type="ARBA" id="ARBA00000085"/>
    </source>
</evidence>
<dbReference type="AlphaFoldDB" id="A0A833L0Q8"/>
<dbReference type="EMBL" id="WPAF01000015">
    <property type="protein sequence ID" value="KAF0133948.1"/>
    <property type="molecule type" value="Genomic_DNA"/>
</dbReference>
<dbReference type="InterPro" id="IPR036097">
    <property type="entry name" value="HisK_dim/P_sf"/>
</dbReference>
<dbReference type="PANTHER" id="PTHR43065:SF46">
    <property type="entry name" value="C4-DICARBOXYLATE TRANSPORT SENSOR PROTEIN DCTB"/>
    <property type="match status" value="1"/>
</dbReference>
<keyword evidence="5" id="KW-0547">Nucleotide-binding</keyword>
<accession>A0A833L0Q8</accession>
<keyword evidence="8" id="KW-0902">Two-component regulatory system</keyword>
<keyword evidence="3" id="KW-0597">Phosphoprotein</keyword>